<dbReference type="AlphaFoldDB" id="A0AAD5N0M0"/>
<sequence length="97" mass="11178">MCCNQAIPRHRRRQVILLQTQSKATHRQGNKEEDGRFGLKALGSTTVFAKSVSTRFPSLQTVEALVGQKEAFRDTNHLRRELTAWFALKNNEFYERG</sequence>
<proteinExistence type="predicted"/>
<organism evidence="1 2">
    <name type="scientific">Parelaphostrongylus tenuis</name>
    <name type="common">Meningeal worm</name>
    <dbReference type="NCBI Taxonomy" id="148309"/>
    <lineage>
        <taxon>Eukaryota</taxon>
        <taxon>Metazoa</taxon>
        <taxon>Ecdysozoa</taxon>
        <taxon>Nematoda</taxon>
        <taxon>Chromadorea</taxon>
        <taxon>Rhabditida</taxon>
        <taxon>Rhabditina</taxon>
        <taxon>Rhabditomorpha</taxon>
        <taxon>Strongyloidea</taxon>
        <taxon>Metastrongylidae</taxon>
        <taxon>Parelaphostrongylus</taxon>
    </lineage>
</organism>
<dbReference type="Proteomes" id="UP001196413">
    <property type="component" value="Unassembled WGS sequence"/>
</dbReference>
<gene>
    <name evidence="1" type="ORF">KIN20_011858</name>
</gene>
<comment type="caution">
    <text evidence="1">The sequence shown here is derived from an EMBL/GenBank/DDBJ whole genome shotgun (WGS) entry which is preliminary data.</text>
</comment>
<reference evidence="1" key="1">
    <citation type="submission" date="2021-06" db="EMBL/GenBank/DDBJ databases">
        <title>Parelaphostrongylus tenuis whole genome reference sequence.</title>
        <authorList>
            <person name="Garwood T.J."/>
            <person name="Larsen P.A."/>
            <person name="Fountain-Jones N.M."/>
            <person name="Garbe J.R."/>
            <person name="Macchietto M.G."/>
            <person name="Kania S.A."/>
            <person name="Gerhold R.W."/>
            <person name="Richards J.E."/>
            <person name="Wolf T.M."/>
        </authorList>
    </citation>
    <scope>NUCLEOTIDE SEQUENCE</scope>
    <source>
        <strain evidence="1">MNPRO001-30</strain>
        <tissue evidence="1">Meninges</tissue>
    </source>
</reference>
<accession>A0AAD5N0M0</accession>
<evidence type="ECO:0000313" key="1">
    <source>
        <dbReference type="EMBL" id="KAJ1354809.1"/>
    </source>
</evidence>
<protein>
    <submittedName>
        <fullName evidence="1">Uncharacterized protein</fullName>
    </submittedName>
</protein>
<keyword evidence="2" id="KW-1185">Reference proteome</keyword>
<evidence type="ECO:0000313" key="2">
    <source>
        <dbReference type="Proteomes" id="UP001196413"/>
    </source>
</evidence>
<name>A0AAD5N0M0_PARTN</name>
<dbReference type="EMBL" id="JAHQIW010002239">
    <property type="protein sequence ID" value="KAJ1354809.1"/>
    <property type="molecule type" value="Genomic_DNA"/>
</dbReference>